<gene>
    <name evidence="13" type="ORF">HOLleu_25212</name>
</gene>
<feature type="compositionally biased region" description="Basic and acidic residues" evidence="10">
    <location>
        <begin position="324"/>
        <end position="345"/>
    </location>
</feature>
<dbReference type="OrthoDB" id="10071887at2759"/>
<evidence type="ECO:0000313" key="13">
    <source>
        <dbReference type="EMBL" id="KAJ8031868.1"/>
    </source>
</evidence>
<keyword evidence="6 11" id="KW-0472">Membrane</keyword>
<dbReference type="PANTHER" id="PTHR24248">
    <property type="entry name" value="ADRENERGIC RECEPTOR-RELATED G-PROTEIN COUPLED RECEPTOR"/>
    <property type="match status" value="1"/>
</dbReference>
<dbReference type="GO" id="GO:0043410">
    <property type="term" value="P:positive regulation of MAPK cascade"/>
    <property type="evidence" value="ECO:0007669"/>
    <property type="project" value="TreeGrafter"/>
</dbReference>
<feature type="transmembrane region" description="Helical" evidence="11">
    <location>
        <begin position="26"/>
        <end position="50"/>
    </location>
</feature>
<evidence type="ECO:0000256" key="11">
    <source>
        <dbReference type="SAM" id="Phobius"/>
    </source>
</evidence>
<dbReference type="InterPro" id="IPR000276">
    <property type="entry name" value="GPCR_Rhodpsn"/>
</dbReference>
<keyword evidence="4 11" id="KW-1133">Transmembrane helix</keyword>
<dbReference type="Proteomes" id="UP001152320">
    <property type="component" value="Chromosome 12"/>
</dbReference>
<dbReference type="EMBL" id="JAIZAY010000012">
    <property type="protein sequence ID" value="KAJ8031868.1"/>
    <property type="molecule type" value="Genomic_DNA"/>
</dbReference>
<accession>A0A9Q1BSH7</accession>
<feature type="transmembrane region" description="Helical" evidence="11">
    <location>
        <begin position="187"/>
        <end position="208"/>
    </location>
</feature>
<evidence type="ECO:0000256" key="10">
    <source>
        <dbReference type="SAM" id="MobiDB-lite"/>
    </source>
</evidence>
<evidence type="ECO:0000313" key="14">
    <source>
        <dbReference type="Proteomes" id="UP001152320"/>
    </source>
</evidence>
<feature type="transmembrane region" description="Helical" evidence="11">
    <location>
        <begin position="59"/>
        <end position="80"/>
    </location>
</feature>
<dbReference type="PRINTS" id="PR00237">
    <property type="entry name" value="GPCRRHODOPSN"/>
</dbReference>
<comment type="similarity">
    <text evidence="9">Belongs to the G-protein coupled receptor 1 family.</text>
</comment>
<evidence type="ECO:0000256" key="1">
    <source>
        <dbReference type="ARBA" id="ARBA00004651"/>
    </source>
</evidence>
<reference evidence="13" key="1">
    <citation type="submission" date="2021-10" db="EMBL/GenBank/DDBJ databases">
        <title>Tropical sea cucumber genome reveals ecological adaptation and Cuvierian tubules defense mechanism.</title>
        <authorList>
            <person name="Chen T."/>
        </authorList>
    </citation>
    <scope>NUCLEOTIDE SEQUENCE</scope>
    <source>
        <strain evidence="13">Nanhai2018</strain>
        <tissue evidence="13">Muscle</tissue>
    </source>
</reference>
<comment type="caution">
    <text evidence="13">The sequence shown here is derived from an EMBL/GenBank/DDBJ whole genome shotgun (WGS) entry which is preliminary data.</text>
</comment>
<evidence type="ECO:0000256" key="3">
    <source>
        <dbReference type="ARBA" id="ARBA00022692"/>
    </source>
</evidence>
<dbReference type="AlphaFoldDB" id="A0A9Q1BSH7"/>
<protein>
    <submittedName>
        <fullName evidence="13">Muscarinic acetylcholine receptor M1</fullName>
    </submittedName>
</protein>
<dbReference type="SUPFAM" id="SSF81321">
    <property type="entry name" value="Family A G protein-coupled receptor-like"/>
    <property type="match status" value="1"/>
</dbReference>
<keyword evidence="7 9" id="KW-0675">Receptor</keyword>
<dbReference type="InterPro" id="IPR017452">
    <property type="entry name" value="GPCR_Rhodpsn_7TM"/>
</dbReference>
<dbReference type="PROSITE" id="PS00237">
    <property type="entry name" value="G_PROTEIN_RECEP_F1_1"/>
    <property type="match status" value="1"/>
</dbReference>
<dbReference type="PROSITE" id="PS50262">
    <property type="entry name" value="G_PROTEIN_RECEP_F1_2"/>
    <property type="match status" value="1"/>
</dbReference>
<keyword evidence="2" id="KW-1003">Cell membrane</keyword>
<evidence type="ECO:0000259" key="12">
    <source>
        <dbReference type="PROSITE" id="PS50262"/>
    </source>
</evidence>
<comment type="subcellular location">
    <subcellularLocation>
        <location evidence="1">Cell membrane</location>
        <topology evidence="1">Multi-pass membrane protein</topology>
    </subcellularLocation>
</comment>
<dbReference type="PANTHER" id="PTHR24248:SF120">
    <property type="entry name" value="G-PROTEIN COUPLED RECEPTORS FAMILY 1 PROFILE DOMAIN-CONTAINING PROTEIN"/>
    <property type="match status" value="1"/>
</dbReference>
<keyword evidence="3 9" id="KW-0812">Transmembrane</keyword>
<proteinExistence type="inferred from homology"/>
<evidence type="ECO:0000256" key="4">
    <source>
        <dbReference type="ARBA" id="ARBA00022989"/>
    </source>
</evidence>
<sequence length="453" mass="51896">MMTETNSSTPSPTIEAYEEGYAPTPLVVSINVVLCIITVTGNLMVIAAFIKDSKIRQTVAFTLILNLSITDLLVGLFIFPVNSYWWLQDGWTLGTIACKLWLVLDYSVLMMSTFIIVYISLDRYWLLTKGLDYQSFQTFRRVIVNLVILWAITLILYFFIAFVIPFIVPLEFEKGNCELEVVKETWFNVFEMVVQFIIPFSGLVFLNYKVYSNIRMRSRGLVSVKYEVSTSDGGTTFHKENGASVEGPPEYKDLEQYAYTNESLAIEIKDKDQVSSNSVSFTSIENEQHSLTHDHEANGEKANSIAVAKTVSYAEDVKDTRKLSKGEDDVKAKDPKSKDKTPIERARRKSSVRKEKVEFRRHRKAAITLAALVSVFFICWLPYYVCAIIGSFCDDCISDRMWEFVSYFQWCNSTINPFIYGLTNVLFRRNFVKFLHITKCCNERHLEVGSSNN</sequence>
<dbReference type="GO" id="GO:0005886">
    <property type="term" value="C:plasma membrane"/>
    <property type="evidence" value="ECO:0007669"/>
    <property type="project" value="UniProtKB-SubCell"/>
</dbReference>
<keyword evidence="5 9" id="KW-0297">G-protein coupled receptor</keyword>
<organism evidence="13 14">
    <name type="scientific">Holothuria leucospilota</name>
    <name type="common">Black long sea cucumber</name>
    <name type="synonym">Mertensiothuria leucospilota</name>
    <dbReference type="NCBI Taxonomy" id="206669"/>
    <lineage>
        <taxon>Eukaryota</taxon>
        <taxon>Metazoa</taxon>
        <taxon>Echinodermata</taxon>
        <taxon>Eleutherozoa</taxon>
        <taxon>Echinozoa</taxon>
        <taxon>Holothuroidea</taxon>
        <taxon>Aspidochirotacea</taxon>
        <taxon>Aspidochirotida</taxon>
        <taxon>Holothuriidae</taxon>
        <taxon>Holothuria</taxon>
    </lineage>
</organism>
<keyword evidence="14" id="KW-1185">Reference proteome</keyword>
<keyword evidence="8 9" id="KW-0807">Transducer</keyword>
<feature type="transmembrane region" description="Helical" evidence="11">
    <location>
        <begin position="365"/>
        <end position="385"/>
    </location>
</feature>
<dbReference type="GO" id="GO:0004930">
    <property type="term" value="F:G protein-coupled receptor activity"/>
    <property type="evidence" value="ECO:0007669"/>
    <property type="project" value="UniProtKB-KW"/>
</dbReference>
<evidence type="ECO:0000256" key="9">
    <source>
        <dbReference type="RuleBase" id="RU000688"/>
    </source>
</evidence>
<feature type="transmembrane region" description="Helical" evidence="11">
    <location>
        <begin position="142"/>
        <end position="167"/>
    </location>
</feature>
<dbReference type="GO" id="GO:0071880">
    <property type="term" value="P:adenylate cyclase-activating adrenergic receptor signaling pathway"/>
    <property type="evidence" value="ECO:0007669"/>
    <property type="project" value="TreeGrafter"/>
</dbReference>
<feature type="region of interest" description="Disordered" evidence="10">
    <location>
        <begin position="324"/>
        <end position="349"/>
    </location>
</feature>
<evidence type="ECO:0000256" key="6">
    <source>
        <dbReference type="ARBA" id="ARBA00023136"/>
    </source>
</evidence>
<feature type="domain" description="G-protein coupled receptors family 1 profile" evidence="12">
    <location>
        <begin position="41"/>
        <end position="420"/>
    </location>
</feature>
<evidence type="ECO:0000256" key="8">
    <source>
        <dbReference type="ARBA" id="ARBA00023224"/>
    </source>
</evidence>
<feature type="transmembrane region" description="Helical" evidence="11">
    <location>
        <begin position="100"/>
        <end position="121"/>
    </location>
</feature>
<evidence type="ECO:0000256" key="5">
    <source>
        <dbReference type="ARBA" id="ARBA00023040"/>
    </source>
</evidence>
<dbReference type="Pfam" id="PF00001">
    <property type="entry name" value="7tm_1"/>
    <property type="match status" value="1"/>
</dbReference>
<name>A0A9Q1BSH7_HOLLE</name>
<evidence type="ECO:0000256" key="2">
    <source>
        <dbReference type="ARBA" id="ARBA00022475"/>
    </source>
</evidence>
<dbReference type="Gene3D" id="1.20.1070.10">
    <property type="entry name" value="Rhodopsin 7-helix transmembrane proteins"/>
    <property type="match status" value="2"/>
</dbReference>
<evidence type="ECO:0000256" key="7">
    <source>
        <dbReference type="ARBA" id="ARBA00023170"/>
    </source>
</evidence>